<dbReference type="GO" id="GO:0003723">
    <property type="term" value="F:RNA binding"/>
    <property type="evidence" value="ECO:0007669"/>
    <property type="project" value="UniProtKB-UniRule"/>
</dbReference>
<dbReference type="Gene3D" id="3.30.70.330">
    <property type="match status" value="1"/>
</dbReference>
<evidence type="ECO:0000256" key="8">
    <source>
        <dbReference type="SAM" id="MobiDB-lite"/>
    </source>
</evidence>
<feature type="coiled-coil region" evidence="7">
    <location>
        <begin position="2901"/>
        <end position="2959"/>
    </location>
</feature>
<protein>
    <submittedName>
        <fullName evidence="12">Transcription initiation factor TFIID subunit 1</fullName>
    </submittedName>
</protein>
<dbReference type="SUPFAM" id="SSF56219">
    <property type="entry name" value="DNase I-like"/>
    <property type="match status" value="1"/>
</dbReference>
<dbReference type="Proteomes" id="UP000436088">
    <property type="component" value="Unassembled WGS sequence"/>
</dbReference>
<feature type="domain" description="Reverse transcriptase" evidence="11">
    <location>
        <begin position="1406"/>
        <end position="1686"/>
    </location>
</feature>
<dbReference type="PANTHER" id="PTHR13900">
    <property type="entry name" value="TRANSCRIPTION INITIATION FACTOR TFIID"/>
    <property type="match status" value="1"/>
</dbReference>
<dbReference type="InterPro" id="IPR005135">
    <property type="entry name" value="Endo/exonuclease/phosphatase"/>
</dbReference>
<accession>A0A6A2ZWE1</accession>
<comment type="subcellular location">
    <subcellularLocation>
        <location evidence="1">Nucleus</location>
    </subcellularLocation>
</comment>
<dbReference type="InterPro" id="IPR026960">
    <property type="entry name" value="RVT-Znf"/>
</dbReference>
<dbReference type="InterPro" id="IPR012337">
    <property type="entry name" value="RNaseH-like_sf"/>
</dbReference>
<dbReference type="InterPro" id="IPR022591">
    <property type="entry name" value="TAF1_HAT_dom"/>
</dbReference>
<dbReference type="GO" id="GO:0003743">
    <property type="term" value="F:translation initiation factor activity"/>
    <property type="evidence" value="ECO:0007669"/>
    <property type="project" value="UniProtKB-KW"/>
</dbReference>
<dbReference type="PRINTS" id="PR00503">
    <property type="entry name" value="BROMODOMAIN"/>
</dbReference>
<evidence type="ECO:0000256" key="2">
    <source>
        <dbReference type="ARBA" id="ARBA00009064"/>
    </source>
</evidence>
<feature type="domain" description="Bromo" evidence="9">
    <location>
        <begin position="3021"/>
        <end position="3091"/>
    </location>
</feature>
<sequence length="3196" mass="362792">MEMQGHSDRLLVCNFICSPAPGIFKINPCSEPLMEVFAPGSKNIQTYLMNRMLVYVYREFFAAAKRGLIPCIGTDELFTHFPNLSDAIVRKKLKECAYLRRDKSGRQIWSMKRDFHIPPEGVLRKLVSPEHVCAYESMQAGLYRLKHLGITRLTTLTSVSSAMSQLPDEAIALAAASHIERELQITPWNLSCNFVACTSQDRDNIERLEITGVGDPSGRGLGFSYVRTAPKAPVSNAVMKKKTAAARGGSSVTGTDADLRRLSMEAAREHYDQVVRIFIPNFTQKPKYKNYTFAFVQFASEEGRRRAIQGVNGTWIDGKKVSVGLEKYQNNRNREVTEGMSTRDGPIPIRVEKTNGEKQAGSLRNLRDSRSYKEVVETTNREDCGNVNKEDGQRLRKAANGIRNVWEMHISSEDSTWVKRSLTGVIKHSFEQEFVQKALASEGIQVKIARWGYAWNACVVTFKSIEDYSDTWARKQEEICFWFDWLEPLLNEEGVPLAFCLVELMGLPLLCWNVEFLEKLVQKWGKFIGILDSSKNRSDLSSARVLIRVASPFDVPEMVTIGSYGRSFKVKAILGSVFLKPEEFSGGIDGENSNYGYSENHFPEEECGRRLTLEQVENFKSSEDSMLKKDNWHDQEQRSRLQKGDGEQLLPKKSNMNILDVGLSDLQEKGKYPAGEHAGLGLREELGLDSQAQDCNSLISESSMKIMCPPGPAYNLKWIAEGSKGRFIPQLNMEWIKSNEESIKDVVALDNEVTNAKGVEEEKDDVSIKTVGTQPMEVRKGTFPNGQRSWSPLVYLSRSLALTSVPIEEELLRPAEVLHHNRKASNSLLTTQPLPTLEEDGIISDDEEGGPFKSVVGDLDQHSGSRVVPRSDCQSRAVIRKESRRQRRILTREALEVASLHTVSSPSFSMFLEEAVATWEVSKLLGISFKEGKKVGLGKKEKTRAVAKLVRKNKPSILLIQETKLENCSMALRRRVGGCLLEGCIFSPAVGSAGGLLVMWNDNEFKVSSSYLSSRIIAIFGKFKNVVEECVIMNIYGPSTESEKDEFYRELLEFVSAQSNLLCIGGDFNTYLDPTEKMGRSQNWHSVDIFRNFLQQTNLIDLPLVGGTFTWCNNREESTWVRLDRFLISGNFLTCCPNVVQRLLPRSISDHNPVSLEDSYVDWGPKPFRFYNYLLEEECFEDLVKSSMVDLIERNNRRGILSILQGTKKSIRNWSSRKFNGISDSIETLEGRINELELKAQGSKLSPQEWEQVKQSRSNLWRLYRIEESVWFQRARTRWIKGGDRNTRFFHLCALNRNRRNAITSLKINGTVVSDPSLIKTHISDFFKTAFNSISTMEVENLFLDFSKLSREQSTKIEEKFSEQEVWQAIASSDSSKSPGLDGFTMGFFKKCGPDLKEQVLEFFNDFYFGRMWEHGVNHAFITLIPKILNPESVEDYRPISLVRSLYKILSKVLSKRLSSCVGDIISPFQFAFIPGRQLLDCAFVANEGIDYWRKQGLQGVVFKVDFRRAYDSVEWPILNRAMKEMGFGIRWCSWISQCISSASVSVLVNGSPSEEFTMAKRLRQGCSLSPLLFNIVGELLHLMLDKAVDKGLFQGFVIGNSADSLRLSHLQFADDLIIFCQASLTQIKNVKRVLRIFSIMAGLHLNLKKSKLYGVNVDEDILSDWAVEVGCSVDRFPADYLGLPIGAKKNSEALWDPVLKNFNSKLAGWKASSLSLAGRTVLLKSVLTSLPTFFLSFFKMPCKVGNKLNSLMARFLWGDSAEKRKIHWVSWDTVCKPMNSGGLGVLDLNLSNRALLGKWVWKFANEKDSIWKRVLCSKHNISSNTMSISKVISPKSSWNLRSIANNFLKNDSAGECLRSFSKLQVGNGKSISFWTDPWVDGVPLKILFPRIFALSTNKWGRVADFGSFELNGWQWNIITRRNLFDWELEQWLDLMMKLKEIKLTDSVEDFLSWSASGDGLFSVKSCRKALGKEVGGIELWSKGVWLGLSPPRVEAFLWQLAHQKVAVKMELVKRGMSLEEDILCPFCKEHEESVQHLFISCFVVWELWNKLASFWDLSIVLPQDPPSLLNSWGSLRLNSLIWKFIPGVVFWSIWKARNAIVFEGLNLDRLSLFFLVRFRLSKWFLAKYPKFPIQEDLLIGDPSLADGISVPKPKDYSVIGWLPPPVDFLKMNVDGAVRLNDSIGGIGGILRDWNCCTLLTFSENIGQGPPPVAELKAIKRGIEIFLASRWYAASRLVVESDCKSAVEWIHTPSLAPVFMLPLVREILLILSEKVLEVAEVVKSNVKASAVLLSLMQQLLLSAFSPFCFSEEEEGGVGFYNIVSREIFLSVLLKFNVPDEVIAKQTRWHRIAMIRKLSSEQAASGVKVDPTTISKYARGQRMSFLQLQQQTREKCQEIWDRQIQSLSAVDGEENESDSEANSDLDSFAGDLEILLDAEEFEEGEEGDNDNKVDKADAVKGLKMRRRPYKAQAEEEIEDEAEEAAELCRLLMDDEDDQKKKKKKKNKAVAEYTGLTFGLQPRMGVESLGVKKASITPKQIVRAAQTSGSYTTNENLVKDSKDIESRSFKGSLSGKLKGMKKNGMPSTGPLTKVKILGDNVKASGLSPSPFSFFYLLLMERQLFKEKKSSRETFVCGACGQLGHMRTNKNCPKYGEDPEMQVEATDMEKTPGKSTSLEPSGQSRLKMMKKKLITKSATKIAVVEASEGEKSSSNAKALPLKFKCSTDKMSDKIASGGTQSSDHPVSSDPENGTKSAAKVNKIIISNRAKPDEMQVELPIVIRHQMEAESHKKSIVIKPPANMERDQVEPHKPSVVIRPPADKEQPHKKIIIKRPKEISDMDQLSQEGGTYPEYRKTKKIVELSSFEKHGKKESLRLTEPKERRKAKGERRLWEEEEKRRNVERIREDRARKLYEEEMRLLEERERFAEITRYTEDIRREREEEERQKAKKKKKKKAEIKDDYLEDYRTRRNDRRVVERDRGAKRKPVELGRYSAVCVPPTKRRRGGEVGLANILERIVETLRDNTEVSFLFLKPVSKKEAPDYLNIVKHPMDLSTIRDKVKRMEYKDREDFRHDVWQIAYNAHIYNDGRNPGIPPLADQLLELCDYLLHEYVHSLDEAEAEPPREELLLLWILGVSRLWKTMHSFGNASLLLTISQEMKHSHEDMGSHYLEELPSFDINYVGLWRKPKRVGGNASAVY</sequence>
<dbReference type="SUPFAM" id="SSF53098">
    <property type="entry name" value="Ribonuclease H-like"/>
    <property type="match status" value="1"/>
</dbReference>
<evidence type="ECO:0000256" key="6">
    <source>
        <dbReference type="PROSITE-ProRule" id="PRU00176"/>
    </source>
</evidence>
<dbReference type="InterPro" id="IPR036691">
    <property type="entry name" value="Endo/exonu/phosph_ase_sf"/>
</dbReference>
<dbReference type="InterPro" id="IPR000477">
    <property type="entry name" value="RT_dom"/>
</dbReference>
<dbReference type="InterPro" id="IPR036397">
    <property type="entry name" value="RNaseH_sf"/>
</dbReference>
<dbReference type="GO" id="GO:0051123">
    <property type="term" value="P:RNA polymerase II preinitiation complex assembly"/>
    <property type="evidence" value="ECO:0007669"/>
    <property type="project" value="TreeGrafter"/>
</dbReference>
<dbReference type="SMART" id="SM00297">
    <property type="entry name" value="BROMO"/>
    <property type="match status" value="1"/>
</dbReference>
<dbReference type="PROSITE" id="PS50102">
    <property type="entry name" value="RRM"/>
    <property type="match status" value="1"/>
</dbReference>
<name>A0A6A2ZWE1_HIBSY</name>
<dbReference type="InterPro" id="IPR001487">
    <property type="entry name" value="Bromodomain"/>
</dbReference>
<feature type="domain" description="RRM" evidence="10">
    <location>
        <begin position="255"/>
        <end position="328"/>
    </location>
</feature>
<feature type="region of interest" description="Disordered" evidence="8">
    <location>
        <begin position="2728"/>
        <end position="2754"/>
    </location>
</feature>
<dbReference type="Pfam" id="PF00076">
    <property type="entry name" value="RRM_1"/>
    <property type="match status" value="1"/>
</dbReference>
<dbReference type="Pfam" id="PF03372">
    <property type="entry name" value="Exo_endo_phos"/>
    <property type="match status" value="1"/>
</dbReference>
<dbReference type="InterPro" id="IPR002156">
    <property type="entry name" value="RNaseH_domain"/>
</dbReference>
<dbReference type="InterPro" id="IPR040240">
    <property type="entry name" value="TAF1"/>
</dbReference>
<evidence type="ECO:0000256" key="4">
    <source>
        <dbReference type="ARBA" id="ARBA00023242"/>
    </source>
</evidence>
<dbReference type="GO" id="GO:0004402">
    <property type="term" value="F:histone acetyltransferase activity"/>
    <property type="evidence" value="ECO:0007669"/>
    <property type="project" value="InterPro"/>
</dbReference>
<dbReference type="PROSITE" id="PS50878">
    <property type="entry name" value="RT_POL"/>
    <property type="match status" value="1"/>
</dbReference>
<dbReference type="CDD" id="cd01650">
    <property type="entry name" value="RT_nLTR_like"/>
    <property type="match status" value="1"/>
</dbReference>
<evidence type="ECO:0000259" key="9">
    <source>
        <dbReference type="PROSITE" id="PS50014"/>
    </source>
</evidence>
<evidence type="ECO:0000256" key="3">
    <source>
        <dbReference type="ARBA" id="ARBA00023117"/>
    </source>
</evidence>
<dbReference type="SUPFAM" id="SSF47370">
    <property type="entry name" value="Bromodomain"/>
    <property type="match status" value="1"/>
</dbReference>
<dbReference type="Pfam" id="PF00439">
    <property type="entry name" value="Bromodomain"/>
    <property type="match status" value="1"/>
</dbReference>
<evidence type="ECO:0000313" key="13">
    <source>
        <dbReference type="Proteomes" id="UP000436088"/>
    </source>
</evidence>
<organism evidence="12 13">
    <name type="scientific">Hibiscus syriacus</name>
    <name type="common">Rose of Sharon</name>
    <dbReference type="NCBI Taxonomy" id="106335"/>
    <lineage>
        <taxon>Eukaryota</taxon>
        <taxon>Viridiplantae</taxon>
        <taxon>Streptophyta</taxon>
        <taxon>Embryophyta</taxon>
        <taxon>Tracheophyta</taxon>
        <taxon>Spermatophyta</taxon>
        <taxon>Magnoliopsida</taxon>
        <taxon>eudicotyledons</taxon>
        <taxon>Gunneridae</taxon>
        <taxon>Pentapetalae</taxon>
        <taxon>rosids</taxon>
        <taxon>malvids</taxon>
        <taxon>Malvales</taxon>
        <taxon>Malvaceae</taxon>
        <taxon>Malvoideae</taxon>
        <taxon>Hibiscus</taxon>
    </lineage>
</organism>
<dbReference type="Gene3D" id="3.60.10.10">
    <property type="entry name" value="Endonuclease/exonuclease/phosphatase"/>
    <property type="match status" value="1"/>
</dbReference>
<feature type="coiled-coil region" evidence="7">
    <location>
        <begin position="1219"/>
        <end position="1246"/>
    </location>
</feature>
<evidence type="ECO:0000256" key="7">
    <source>
        <dbReference type="SAM" id="Coils"/>
    </source>
</evidence>
<dbReference type="Pfam" id="PF13456">
    <property type="entry name" value="RVT_3"/>
    <property type="match status" value="1"/>
</dbReference>
<evidence type="ECO:0000256" key="1">
    <source>
        <dbReference type="ARBA" id="ARBA00004123"/>
    </source>
</evidence>
<dbReference type="InterPro" id="IPR044730">
    <property type="entry name" value="RNase_H-like_dom_plant"/>
</dbReference>
<dbReference type="Gene3D" id="1.20.920.10">
    <property type="entry name" value="Bromodomain-like"/>
    <property type="match status" value="1"/>
</dbReference>
<feature type="region of interest" description="Disordered" evidence="8">
    <location>
        <begin position="622"/>
        <end position="649"/>
    </location>
</feature>
<feature type="compositionally biased region" description="Basic and acidic residues" evidence="8">
    <location>
        <begin position="2866"/>
        <end position="2879"/>
    </location>
</feature>
<gene>
    <name evidence="12" type="ORF">F3Y22_tig00110676pilonHSYRG00383</name>
</gene>
<dbReference type="Gene3D" id="3.30.420.10">
    <property type="entry name" value="Ribonuclease H-like superfamily/Ribonuclease H"/>
    <property type="match status" value="1"/>
</dbReference>
<keyword evidence="7" id="KW-0175">Coiled coil</keyword>
<dbReference type="Pfam" id="PF12157">
    <property type="entry name" value="DUF3591"/>
    <property type="match status" value="1"/>
</dbReference>
<dbReference type="Pfam" id="PF13966">
    <property type="entry name" value="zf-RVT"/>
    <property type="match status" value="1"/>
</dbReference>
<comment type="caution">
    <text evidence="12">The sequence shown here is derived from an EMBL/GenBank/DDBJ whole genome shotgun (WGS) entry which is preliminary data.</text>
</comment>
<keyword evidence="3 5" id="KW-0103">Bromodomain</keyword>
<reference evidence="12" key="1">
    <citation type="submission" date="2019-09" db="EMBL/GenBank/DDBJ databases">
        <title>Draft genome information of white flower Hibiscus syriacus.</title>
        <authorList>
            <person name="Kim Y.-M."/>
        </authorList>
    </citation>
    <scope>NUCLEOTIDE SEQUENCE [LARGE SCALE GENOMIC DNA]</scope>
    <source>
        <strain evidence="12">YM2019G1</strain>
    </source>
</reference>
<proteinExistence type="inferred from homology"/>
<dbReference type="GO" id="GO:0016251">
    <property type="term" value="F:RNA polymerase II general transcription initiation factor activity"/>
    <property type="evidence" value="ECO:0007669"/>
    <property type="project" value="InterPro"/>
</dbReference>
<dbReference type="InterPro" id="IPR018359">
    <property type="entry name" value="Bromodomain_CS"/>
</dbReference>
<dbReference type="InterPro" id="IPR012677">
    <property type="entry name" value="Nucleotide-bd_a/b_plait_sf"/>
</dbReference>
<feature type="compositionally biased region" description="Polar residues" evidence="8">
    <location>
        <begin position="2734"/>
        <end position="2752"/>
    </location>
</feature>
<dbReference type="GO" id="GO:0004523">
    <property type="term" value="F:RNA-DNA hybrid ribonuclease activity"/>
    <property type="evidence" value="ECO:0007669"/>
    <property type="project" value="InterPro"/>
</dbReference>
<dbReference type="CDD" id="cd04369">
    <property type="entry name" value="Bromodomain"/>
    <property type="match status" value="1"/>
</dbReference>
<evidence type="ECO:0000259" key="11">
    <source>
        <dbReference type="PROSITE" id="PS50878"/>
    </source>
</evidence>
<dbReference type="CDD" id="cd06222">
    <property type="entry name" value="RNase_H_like"/>
    <property type="match status" value="1"/>
</dbReference>
<keyword evidence="4" id="KW-0539">Nucleus</keyword>
<dbReference type="Pfam" id="PF00078">
    <property type="entry name" value="RVT_1"/>
    <property type="match status" value="1"/>
</dbReference>
<feature type="region of interest" description="Disordered" evidence="8">
    <location>
        <begin position="2801"/>
        <end position="2822"/>
    </location>
</feature>
<evidence type="ECO:0000313" key="12">
    <source>
        <dbReference type="EMBL" id="KAE8696304.1"/>
    </source>
</evidence>
<evidence type="ECO:0000256" key="5">
    <source>
        <dbReference type="PROSITE-ProRule" id="PRU00035"/>
    </source>
</evidence>
<dbReference type="InterPro" id="IPR035979">
    <property type="entry name" value="RBD_domain_sf"/>
</dbReference>
<feature type="compositionally biased region" description="Basic and acidic residues" evidence="8">
    <location>
        <begin position="622"/>
        <end position="646"/>
    </location>
</feature>
<dbReference type="GO" id="GO:0017025">
    <property type="term" value="F:TBP-class protein binding"/>
    <property type="evidence" value="ECO:0007669"/>
    <property type="project" value="InterPro"/>
</dbReference>
<dbReference type="FunFam" id="1.20.920.10:FF:000043">
    <property type="entry name" value="Transcription initiation factor TFIID subunit 1"/>
    <property type="match status" value="1"/>
</dbReference>
<dbReference type="CDD" id="cd00590">
    <property type="entry name" value="RRM_SF"/>
    <property type="match status" value="1"/>
</dbReference>
<dbReference type="InterPro" id="IPR000504">
    <property type="entry name" value="RRM_dom"/>
</dbReference>
<dbReference type="SUPFAM" id="SSF54928">
    <property type="entry name" value="RNA-binding domain, RBD"/>
    <property type="match status" value="1"/>
</dbReference>
<keyword evidence="6" id="KW-0694">RNA-binding</keyword>
<dbReference type="PANTHER" id="PTHR13900:SF0">
    <property type="entry name" value="TRANSCRIPTION INITIATION FACTOR TFIID SUBUNIT 1"/>
    <property type="match status" value="1"/>
</dbReference>
<evidence type="ECO:0000259" key="10">
    <source>
        <dbReference type="PROSITE" id="PS50102"/>
    </source>
</evidence>
<keyword evidence="13" id="KW-1185">Reference proteome</keyword>
<feature type="region of interest" description="Disordered" evidence="8">
    <location>
        <begin position="2866"/>
        <end position="2889"/>
    </location>
</feature>
<comment type="similarity">
    <text evidence="2">Belongs to the TAF1 family.</text>
</comment>
<dbReference type="PROSITE" id="PS50014">
    <property type="entry name" value="BROMODOMAIN_2"/>
    <property type="match status" value="1"/>
</dbReference>
<dbReference type="InterPro" id="IPR036427">
    <property type="entry name" value="Bromodomain-like_sf"/>
</dbReference>
<dbReference type="EMBL" id="VEPZ02001069">
    <property type="protein sequence ID" value="KAE8696304.1"/>
    <property type="molecule type" value="Genomic_DNA"/>
</dbReference>
<dbReference type="PROSITE" id="PS00633">
    <property type="entry name" value="BROMODOMAIN_1"/>
    <property type="match status" value="1"/>
</dbReference>
<dbReference type="GO" id="GO:0005669">
    <property type="term" value="C:transcription factor TFIID complex"/>
    <property type="evidence" value="ECO:0007669"/>
    <property type="project" value="InterPro"/>
</dbReference>